<reference evidence="4 5" key="1">
    <citation type="journal article" date="2019" name="Int. J. Syst. Evol. Microbiol.">
        <title>The Global Catalogue of Microorganisms (GCM) 10K type strain sequencing project: providing services to taxonomists for standard genome sequencing and annotation.</title>
        <authorList>
            <consortium name="The Broad Institute Genomics Platform"/>
            <consortium name="The Broad Institute Genome Sequencing Center for Infectious Disease"/>
            <person name="Wu L."/>
            <person name="Ma J."/>
        </authorList>
    </citation>
    <scope>NUCLEOTIDE SEQUENCE [LARGE SCALE GENOMIC DNA]</scope>
    <source>
        <strain evidence="4 5">JCM 16083</strain>
    </source>
</reference>
<comment type="caution">
    <text evidence="4">The sequence shown here is derived from an EMBL/GenBank/DDBJ whole genome shotgun (WGS) entry which is preliminary data.</text>
</comment>
<evidence type="ECO:0000256" key="1">
    <source>
        <dbReference type="ARBA" id="ARBA00022614"/>
    </source>
</evidence>
<dbReference type="PROSITE" id="PS51450">
    <property type="entry name" value="LRR"/>
    <property type="match status" value="3"/>
</dbReference>
<dbReference type="InterPro" id="IPR043472">
    <property type="entry name" value="Macro_dom-like"/>
</dbReference>
<evidence type="ECO:0000259" key="3">
    <source>
        <dbReference type="Pfam" id="PF16095"/>
    </source>
</evidence>
<dbReference type="SUPFAM" id="SSF52200">
    <property type="entry name" value="Toll/Interleukin receptor TIR domain"/>
    <property type="match status" value="1"/>
</dbReference>
<dbReference type="Gene3D" id="3.40.50.10140">
    <property type="entry name" value="Toll/interleukin-1 receptor homology (TIR) domain"/>
    <property type="match status" value="1"/>
</dbReference>
<keyword evidence="5" id="KW-1185">Reference proteome</keyword>
<dbReference type="Gene3D" id="1.10.10.10">
    <property type="entry name" value="Winged helix-like DNA-binding domain superfamily/Winged helix DNA-binding domain"/>
    <property type="match status" value="1"/>
</dbReference>
<dbReference type="Pfam" id="PF08477">
    <property type="entry name" value="Roc"/>
    <property type="match status" value="1"/>
</dbReference>
<dbReference type="InterPro" id="IPR001611">
    <property type="entry name" value="Leu-rich_rpt"/>
</dbReference>
<dbReference type="InterPro" id="IPR032675">
    <property type="entry name" value="LRR_dom_sf"/>
</dbReference>
<dbReference type="InterPro" id="IPR003591">
    <property type="entry name" value="Leu-rich_rpt_typical-subtyp"/>
</dbReference>
<dbReference type="InterPro" id="IPR027417">
    <property type="entry name" value="P-loop_NTPase"/>
</dbReference>
<sequence>MNDFLNENIFDVDCDLLLIPISTAGTISNSFRSGLEELDIATDLWEDKDYQLGDIKILPKKSKNKFIAFVCTVDGYDGAYYAIRLIGKRLAEKVSELKNIREIATPILGTGAGKLQPHLSLNIMRSAFYENKNVEGIRLTFCSMDKQVYSSLKSHFFDIDTPSSQMVIEAELSAIVENEIVQNIQYEKNFYFDLAVKKFHEFINFDSESRNFYEDLFDKFKFSKQTFQEFFKSELSEKQLEFTTLCGELIAYIDYRAYHKNIWNKYRDKRVLAQSAVRQTDWFLNLIKFKITGDLNALSHSIRAALLYLESPKDHLTMLSENHRKKVRENLFPYDNEYGERFEDIVLHFFRKLGVKSENPDNFSALCSRILYLPFIKPVWNETRRKTIRFSGQVERADLSRIGLLIEECLKTRSKKLDLGNCGLSDLTIIPELFECTHLEELILSNEWAIYEDGTWQRETSSNKGKPNNISVIPESISQLSELRTLICGGDWNVFKDKKWNRWGISTLSPITKLKKLEHLNISNNRLTSLIGLNKLTSLRFAHLNNNEISRVEFLTDLLNLKELNLSNNRIDKVEFLSALHSIQTLDLHHNSIKDLRPIRNIIERIGISNDKWEINTLNIANNPLEYPSMNFVDIGTEAVIGSFEDIEKRGQYKNKDIKVILVGNSEVGKSTLLKYLNQEIGLDEEHLPTLWMDERTIKSKHTIQGIDEKCVLRVFDFGGHDYYHDTHQLFYDNNTLYLLLWDTKTNKLDSRTTHQRTKDGSEVEIETQDYPLRYWLDSIKFHTKGIKADNFAFDVEIKEDEDDNVQLLVIQNKVADSSDIEFLENAKIKEQYPFIFDIINVSIKPKRNLDHFDNLFGEMLDKMKIIGTRLPKTYEPIKEKISAYDGKPILSLQEFLIYCNDILNDEDNPFDEAECRRLVGYLKRVGMLLYTDELKNEKIYIDKSWVTGNIYKVLENLVEKKGEFDRDYVVTVLGKDNSSVDDLLAMMQEFKMIFKHPGSDKFIAPLYLPKSPDDKVNLFLNNKQTPYRRFEYEGFIHKNVILDIFQHFGTLFPLNTNHDLFYYWKDALVIKNPNTDEIAMIKFRLGNKEGNACIDIYDLTKTTKNKPLFINQVRQYILEVNKGFELEEMVTLNGEDFISTRVLKENATVGKHIFSEKKFKDFKNPNKKEKKYFNLKEYMEFIDNPIKKKSVVISYSKYDLAQVHIFERYLRPLVDWGLIEEPWCCENLITGDLWDERIRERFNQADIVFFMVSPNLFSTQYVIENEIKDAIERYDSDNSSVKIVPIILEYYEWGRKGKINLQRFSAMPFKGKPISGFKNQNLAWHTITQAIKIMIEHDISPEKSGAPNREIQEIYERQIAGKLDDNSI</sequence>
<gene>
    <name evidence="4" type="ORF">GCM10009118_18460</name>
</gene>
<dbReference type="InterPro" id="IPR032171">
    <property type="entry name" value="COR-A"/>
</dbReference>
<evidence type="ECO:0000256" key="2">
    <source>
        <dbReference type="ARBA" id="ARBA00022737"/>
    </source>
</evidence>
<dbReference type="PANTHER" id="PTHR48051">
    <property type="match status" value="1"/>
</dbReference>
<dbReference type="PANTHER" id="PTHR48051:SF1">
    <property type="entry name" value="RAS SUPPRESSOR PROTEIN 1"/>
    <property type="match status" value="1"/>
</dbReference>
<dbReference type="SUPFAM" id="SSF52058">
    <property type="entry name" value="L domain-like"/>
    <property type="match status" value="1"/>
</dbReference>
<accession>A0ABN1MQ25</accession>
<name>A0ABN1MQ25_9FLAO</name>
<dbReference type="InterPro" id="IPR036388">
    <property type="entry name" value="WH-like_DNA-bd_sf"/>
</dbReference>
<dbReference type="RefSeq" id="WP_343786921.1">
    <property type="nucleotide sequence ID" value="NZ_BAAAFH010000011.1"/>
</dbReference>
<dbReference type="Pfam" id="PF12799">
    <property type="entry name" value="LRR_4"/>
    <property type="match status" value="1"/>
</dbReference>
<dbReference type="SMART" id="SM00369">
    <property type="entry name" value="LRR_TYP"/>
    <property type="match status" value="3"/>
</dbReference>
<dbReference type="InterPro" id="IPR050216">
    <property type="entry name" value="LRR_domain-containing"/>
</dbReference>
<dbReference type="Gene3D" id="3.80.10.10">
    <property type="entry name" value="Ribonuclease Inhibitor"/>
    <property type="match status" value="1"/>
</dbReference>
<keyword evidence="1" id="KW-0433">Leucine-rich repeat</keyword>
<dbReference type="Gene3D" id="3.40.50.300">
    <property type="entry name" value="P-loop containing nucleotide triphosphate hydrolases"/>
    <property type="match status" value="1"/>
</dbReference>
<dbReference type="SUPFAM" id="SSF52540">
    <property type="entry name" value="P-loop containing nucleoside triphosphate hydrolases"/>
    <property type="match status" value="1"/>
</dbReference>
<dbReference type="InterPro" id="IPR035897">
    <property type="entry name" value="Toll_tir_struct_dom_sf"/>
</dbReference>
<dbReference type="Gene3D" id="3.40.220.10">
    <property type="entry name" value="Leucine Aminopeptidase, subunit E, domain 1"/>
    <property type="match status" value="1"/>
</dbReference>
<dbReference type="Pfam" id="PF16095">
    <property type="entry name" value="COR-A"/>
    <property type="match status" value="1"/>
</dbReference>
<dbReference type="EMBL" id="BAAAFH010000011">
    <property type="protein sequence ID" value="GAA0875437.1"/>
    <property type="molecule type" value="Genomic_DNA"/>
</dbReference>
<evidence type="ECO:0000313" key="4">
    <source>
        <dbReference type="EMBL" id="GAA0875437.1"/>
    </source>
</evidence>
<dbReference type="Proteomes" id="UP001501126">
    <property type="component" value="Unassembled WGS sequence"/>
</dbReference>
<keyword evidence="2" id="KW-0677">Repeat</keyword>
<evidence type="ECO:0000313" key="5">
    <source>
        <dbReference type="Proteomes" id="UP001501126"/>
    </source>
</evidence>
<dbReference type="SMART" id="SM00365">
    <property type="entry name" value="LRR_SD22"/>
    <property type="match status" value="3"/>
</dbReference>
<dbReference type="InterPro" id="IPR025875">
    <property type="entry name" value="Leu-rich_rpt_4"/>
</dbReference>
<organism evidence="4 5">
    <name type="scientific">Wandonia haliotis</name>
    <dbReference type="NCBI Taxonomy" id="574963"/>
    <lineage>
        <taxon>Bacteria</taxon>
        <taxon>Pseudomonadati</taxon>
        <taxon>Bacteroidota</taxon>
        <taxon>Flavobacteriia</taxon>
        <taxon>Flavobacteriales</taxon>
        <taxon>Crocinitomicaceae</taxon>
        <taxon>Wandonia</taxon>
    </lineage>
</organism>
<feature type="domain" description="COR" evidence="3">
    <location>
        <begin position="872"/>
        <end position="1009"/>
    </location>
</feature>
<protein>
    <recommendedName>
        <fullName evidence="3">COR domain-containing protein</fullName>
    </recommendedName>
</protein>
<dbReference type="SUPFAM" id="SSF52949">
    <property type="entry name" value="Macro domain-like"/>
    <property type="match status" value="1"/>
</dbReference>
<proteinExistence type="predicted"/>